<keyword evidence="1" id="KW-0812">Transmembrane</keyword>
<keyword evidence="1" id="KW-0472">Membrane</keyword>
<proteinExistence type="predicted"/>
<dbReference type="EMBL" id="MNZM01000077">
    <property type="protein sequence ID" value="OIP83697.1"/>
    <property type="molecule type" value="Genomic_DNA"/>
</dbReference>
<comment type="caution">
    <text evidence="3">The sequence shown here is derived from an EMBL/GenBank/DDBJ whole genome shotgun (WGS) entry which is preliminary data.</text>
</comment>
<keyword evidence="1" id="KW-1133">Transmembrane helix</keyword>
<name>A0A1J5HEW2_9BACT</name>
<dbReference type="InterPro" id="IPR025645">
    <property type="entry name" value="DUF4349"/>
</dbReference>
<gene>
    <name evidence="3" type="ORF">AUK04_03100</name>
</gene>
<evidence type="ECO:0000313" key="4">
    <source>
        <dbReference type="Proteomes" id="UP000183758"/>
    </source>
</evidence>
<dbReference type="Pfam" id="PF14257">
    <property type="entry name" value="DUF4349"/>
    <property type="match status" value="1"/>
</dbReference>
<reference evidence="3 4" key="1">
    <citation type="journal article" date="2016" name="Environ. Microbiol.">
        <title>Genomic resolution of a cold subsurface aquifer community provides metabolic insights for novel microbes adapted to high CO concentrations.</title>
        <authorList>
            <person name="Probst A.J."/>
            <person name="Castelle C.J."/>
            <person name="Singh A."/>
            <person name="Brown C.T."/>
            <person name="Anantharaman K."/>
            <person name="Sharon I."/>
            <person name="Hug L.A."/>
            <person name="Burstein D."/>
            <person name="Emerson J.B."/>
            <person name="Thomas B.C."/>
            <person name="Banfield J.F."/>
        </authorList>
    </citation>
    <scope>NUCLEOTIDE SEQUENCE [LARGE SCALE GENOMIC DNA]</scope>
    <source>
        <strain evidence="3">CG2_30_33_16</strain>
    </source>
</reference>
<sequence length="301" mass="34036">MSKVVGWIKSHKLTFVLVIFIFYLLIKQSTPNYLMRSSNFIGTDYSAKSIGSTQDGTMMSKSVVPPSASYSKTGAPTSDRMVVADSYLSLVVKKVEDTHRQILKKAQELGGFMINSSINNPHENANASLTVRIPNKQLEAALKFFKSLSVKVVTENLTGEDVTNQYTDIETRLATLNKTKTIFEDMLNKAITIEDILNVQREILNIQDQIDTQIGQKKYLAENVNLAKITVYLSTDELSLPYAPLDSWRPEQILKEAVRSMISTLRLLIGFLIWIGVYAAIWIPVLLIFLFLRKRFFKKAN</sequence>
<dbReference type="Proteomes" id="UP000183758">
    <property type="component" value="Unassembled WGS sequence"/>
</dbReference>
<protein>
    <recommendedName>
        <fullName evidence="2">DUF4349 domain-containing protein</fullName>
    </recommendedName>
</protein>
<feature type="domain" description="DUF4349" evidence="2">
    <location>
        <begin position="80"/>
        <end position="290"/>
    </location>
</feature>
<dbReference type="AlphaFoldDB" id="A0A1J5HEW2"/>
<evidence type="ECO:0000313" key="3">
    <source>
        <dbReference type="EMBL" id="OIP83697.1"/>
    </source>
</evidence>
<evidence type="ECO:0000259" key="2">
    <source>
        <dbReference type="Pfam" id="PF14257"/>
    </source>
</evidence>
<accession>A0A1J5HEW2</accession>
<feature type="transmembrane region" description="Helical" evidence="1">
    <location>
        <begin position="6"/>
        <end position="26"/>
    </location>
</feature>
<feature type="transmembrane region" description="Helical" evidence="1">
    <location>
        <begin position="267"/>
        <end position="292"/>
    </location>
</feature>
<organism evidence="3 4">
    <name type="scientific">Candidatus Roizmanbacteria bacterium CG2_30_33_16</name>
    <dbReference type="NCBI Taxonomy" id="1805340"/>
    <lineage>
        <taxon>Bacteria</taxon>
        <taxon>Candidatus Roizmaniibacteriota</taxon>
    </lineage>
</organism>
<evidence type="ECO:0000256" key="1">
    <source>
        <dbReference type="SAM" id="Phobius"/>
    </source>
</evidence>